<evidence type="ECO:0000256" key="2">
    <source>
        <dbReference type="SAM" id="Phobius"/>
    </source>
</evidence>
<comment type="caution">
    <text evidence="3">The sequence shown here is derived from an EMBL/GenBank/DDBJ whole genome shotgun (WGS) entry which is preliminary data.</text>
</comment>
<evidence type="ECO:0000313" key="4">
    <source>
        <dbReference type="Proteomes" id="UP001596056"/>
    </source>
</evidence>
<accession>A0ABW0SBE2</accession>
<dbReference type="InterPro" id="IPR021273">
    <property type="entry name" value="DUF2852"/>
</dbReference>
<protein>
    <submittedName>
        <fullName evidence="3">DUF2852 domain-containing protein</fullName>
    </submittedName>
</protein>
<gene>
    <name evidence="3" type="ORF">ACFPOC_07100</name>
</gene>
<name>A0ABW0SBE2_9RHOB</name>
<feature type="transmembrane region" description="Helical" evidence="2">
    <location>
        <begin position="40"/>
        <end position="62"/>
    </location>
</feature>
<dbReference type="Pfam" id="PF11014">
    <property type="entry name" value="DUF2852"/>
    <property type="match status" value="1"/>
</dbReference>
<feature type="region of interest" description="Disordered" evidence="1">
    <location>
        <begin position="141"/>
        <end position="161"/>
    </location>
</feature>
<keyword evidence="2" id="KW-0812">Transmembrane</keyword>
<keyword evidence="2" id="KW-0472">Membrane</keyword>
<sequence length="161" mass="18065">MTDLSTSADYRRPGRPSVLGQVWSGFGQAVSWLDGHGRKAWIAVTLAAFVLAPPLGVALLLFSIGTGRMFSRHNRQSWGCASRRDRHDAFQSARMAMRPSGNAAFDAYKAETLRRLEDEQRAFEDFLTRLREAKDKAEFDQFMDDRARKARDSGPDQPDAA</sequence>
<evidence type="ECO:0000313" key="3">
    <source>
        <dbReference type="EMBL" id="MFC5566187.1"/>
    </source>
</evidence>
<proteinExistence type="predicted"/>
<keyword evidence="4" id="KW-1185">Reference proteome</keyword>
<dbReference type="RefSeq" id="WP_209839118.1">
    <property type="nucleotide sequence ID" value="NZ_JAGGJP010000004.1"/>
</dbReference>
<organism evidence="3 4">
    <name type="scientific">Rubellimicrobium aerolatum</name>
    <dbReference type="NCBI Taxonomy" id="490979"/>
    <lineage>
        <taxon>Bacteria</taxon>
        <taxon>Pseudomonadati</taxon>
        <taxon>Pseudomonadota</taxon>
        <taxon>Alphaproteobacteria</taxon>
        <taxon>Rhodobacterales</taxon>
        <taxon>Roseobacteraceae</taxon>
        <taxon>Rubellimicrobium</taxon>
    </lineage>
</organism>
<feature type="compositionally biased region" description="Basic and acidic residues" evidence="1">
    <location>
        <begin position="141"/>
        <end position="154"/>
    </location>
</feature>
<keyword evidence="2" id="KW-1133">Transmembrane helix</keyword>
<dbReference type="EMBL" id="JBHSNA010000004">
    <property type="protein sequence ID" value="MFC5566187.1"/>
    <property type="molecule type" value="Genomic_DNA"/>
</dbReference>
<evidence type="ECO:0000256" key="1">
    <source>
        <dbReference type="SAM" id="MobiDB-lite"/>
    </source>
</evidence>
<reference evidence="4" key="1">
    <citation type="journal article" date="2019" name="Int. J. Syst. Evol. Microbiol.">
        <title>The Global Catalogue of Microorganisms (GCM) 10K type strain sequencing project: providing services to taxonomists for standard genome sequencing and annotation.</title>
        <authorList>
            <consortium name="The Broad Institute Genomics Platform"/>
            <consortium name="The Broad Institute Genome Sequencing Center for Infectious Disease"/>
            <person name="Wu L."/>
            <person name="Ma J."/>
        </authorList>
    </citation>
    <scope>NUCLEOTIDE SEQUENCE [LARGE SCALE GENOMIC DNA]</scope>
    <source>
        <strain evidence="4">KACC 11588</strain>
    </source>
</reference>
<dbReference type="Proteomes" id="UP001596056">
    <property type="component" value="Unassembled WGS sequence"/>
</dbReference>